<dbReference type="PANTHER" id="PTHR43855">
    <property type="entry name" value="THIOSULFATE SULFURTRANSFERASE"/>
    <property type="match status" value="1"/>
</dbReference>
<dbReference type="PROSITE" id="PS00380">
    <property type="entry name" value="RHODANESE_1"/>
    <property type="match status" value="1"/>
</dbReference>
<dbReference type="PANTHER" id="PTHR43855:SF1">
    <property type="entry name" value="THIOSULFATE SULFURTRANSFERASE"/>
    <property type="match status" value="1"/>
</dbReference>
<dbReference type="AlphaFoldDB" id="A0A5C6XEM8"/>
<gene>
    <name evidence="3" type="ORF">FRC96_02465</name>
</gene>
<proteinExistence type="predicted"/>
<evidence type="ECO:0000313" key="4">
    <source>
        <dbReference type="Proteomes" id="UP000321046"/>
    </source>
</evidence>
<dbReference type="EMBL" id="VOSL01000013">
    <property type="protein sequence ID" value="TXD42768.1"/>
    <property type="molecule type" value="Genomic_DNA"/>
</dbReference>
<comment type="caution">
    <text evidence="3">The sequence shown here is derived from an EMBL/GenBank/DDBJ whole genome shotgun (WGS) entry which is preliminary data.</text>
</comment>
<accession>A0A5C6XEM8</accession>
<dbReference type="SMART" id="SM00450">
    <property type="entry name" value="RHOD"/>
    <property type="match status" value="2"/>
</dbReference>
<dbReference type="CDD" id="cd01449">
    <property type="entry name" value="TST_Repeat_2"/>
    <property type="match status" value="1"/>
</dbReference>
<dbReference type="InterPro" id="IPR036873">
    <property type="entry name" value="Rhodanese-like_dom_sf"/>
</dbReference>
<feature type="domain" description="Rhodanese" evidence="2">
    <location>
        <begin position="204"/>
        <end position="316"/>
    </location>
</feature>
<evidence type="ECO:0000256" key="1">
    <source>
        <dbReference type="ARBA" id="ARBA00022737"/>
    </source>
</evidence>
<dbReference type="RefSeq" id="WP_146972452.1">
    <property type="nucleotide sequence ID" value="NZ_VOSL01000013.1"/>
</dbReference>
<dbReference type="InterPro" id="IPR001307">
    <property type="entry name" value="Thiosulphate_STrfase_CS"/>
</dbReference>
<dbReference type="Proteomes" id="UP000321046">
    <property type="component" value="Unassembled WGS sequence"/>
</dbReference>
<dbReference type="PROSITE" id="PS50206">
    <property type="entry name" value="RHODANESE_3"/>
    <property type="match status" value="2"/>
</dbReference>
<feature type="domain" description="Rhodanese" evidence="2">
    <location>
        <begin position="64"/>
        <end position="173"/>
    </location>
</feature>
<sequence>MSMIEATRAAGRWSVWAAAAVTLTLSVGCGQEAAQFETPEGCSEETGTCEAEVFVNAEEFEFLRRQGALVLDTRAEATYATGHVPGAINIKWSVFAKPDFNGILYDDAETLQTIAREYGVNDEQPVLIYGGGGSSESASGRVFWTLEYLGHENVYLLDGGFDQWTGARFEAIEAGVNEAVAGDFTVDLQPQRRATIEEVEAAIEDDTIRLVDTRTIEEWFAENLRDNPEGGHIPEAVHYHWENVLSEDGTLRPVDELRAELEALGIVDGTLAIPYCQSGVRSGFFYAVLKYLDYPEPKNYDGSWWEWSRDEDTVKVVEERE</sequence>
<dbReference type="GO" id="GO:0004792">
    <property type="term" value="F:thiosulfate-cyanide sulfurtransferase activity"/>
    <property type="evidence" value="ECO:0007669"/>
    <property type="project" value="InterPro"/>
</dbReference>
<evidence type="ECO:0000313" key="3">
    <source>
        <dbReference type="EMBL" id="TXD42768.1"/>
    </source>
</evidence>
<evidence type="ECO:0000259" key="2">
    <source>
        <dbReference type="PROSITE" id="PS50206"/>
    </source>
</evidence>
<dbReference type="Gene3D" id="3.40.250.10">
    <property type="entry name" value="Rhodanese-like domain"/>
    <property type="match status" value="2"/>
</dbReference>
<dbReference type="InterPro" id="IPR051126">
    <property type="entry name" value="Thiosulfate_sulfurtransferase"/>
</dbReference>
<name>A0A5C6XEM8_9DELT</name>
<dbReference type="SUPFAM" id="SSF52821">
    <property type="entry name" value="Rhodanese/Cell cycle control phosphatase"/>
    <property type="match status" value="2"/>
</dbReference>
<dbReference type="Pfam" id="PF00581">
    <property type="entry name" value="Rhodanese"/>
    <property type="match status" value="2"/>
</dbReference>
<dbReference type="OrthoDB" id="9781034at2"/>
<organism evidence="3 4">
    <name type="scientific">Lujinxingia vulgaris</name>
    <dbReference type="NCBI Taxonomy" id="2600176"/>
    <lineage>
        <taxon>Bacteria</taxon>
        <taxon>Deltaproteobacteria</taxon>
        <taxon>Bradymonadales</taxon>
        <taxon>Lujinxingiaceae</taxon>
        <taxon>Lujinxingia</taxon>
    </lineage>
</organism>
<dbReference type="InterPro" id="IPR001763">
    <property type="entry name" value="Rhodanese-like_dom"/>
</dbReference>
<reference evidence="3 4" key="1">
    <citation type="submission" date="2019-08" db="EMBL/GenBank/DDBJ databases">
        <title>Bradymonadales sp. TMQ2.</title>
        <authorList>
            <person name="Liang Q."/>
        </authorList>
    </citation>
    <scope>NUCLEOTIDE SEQUENCE [LARGE SCALE GENOMIC DNA]</scope>
    <source>
        <strain evidence="3 4">TMQ2</strain>
    </source>
</reference>
<protein>
    <recommendedName>
        <fullName evidence="2">Rhodanese domain-containing protein</fullName>
    </recommendedName>
</protein>
<keyword evidence="1" id="KW-0677">Repeat</keyword>